<accession>A0A644Z7I5</accession>
<dbReference type="AlphaFoldDB" id="A0A644Z7I5"/>
<evidence type="ECO:0000313" key="7">
    <source>
        <dbReference type="EMBL" id="MPM36248.1"/>
    </source>
</evidence>
<evidence type="ECO:0000256" key="5">
    <source>
        <dbReference type="SAM" id="Coils"/>
    </source>
</evidence>
<dbReference type="GO" id="GO:0046314">
    <property type="term" value="P:phosphocreatine biosynthetic process"/>
    <property type="evidence" value="ECO:0007669"/>
    <property type="project" value="InterPro"/>
</dbReference>
<dbReference type="InterPro" id="IPR022414">
    <property type="entry name" value="ATP-guanido_PTrfase_cat"/>
</dbReference>
<dbReference type="EMBL" id="VSSQ01007546">
    <property type="protein sequence ID" value="MPM36248.1"/>
    <property type="molecule type" value="Genomic_DNA"/>
</dbReference>
<evidence type="ECO:0000256" key="3">
    <source>
        <dbReference type="ARBA" id="ARBA00022777"/>
    </source>
</evidence>
<reference evidence="7" key="1">
    <citation type="submission" date="2019-08" db="EMBL/GenBank/DDBJ databases">
        <authorList>
            <person name="Kucharzyk K."/>
            <person name="Murdoch R.W."/>
            <person name="Higgins S."/>
            <person name="Loffler F."/>
        </authorList>
    </citation>
    <scope>NUCLEOTIDE SEQUENCE</scope>
</reference>
<sequence>MSKWYESEKCNKGIIISSRVRLARNLKKYNFYNKLSSNDAEKMIQEVKSSMLDSRTVFGEQFKYIPVNTMNDNLKFSLVEKHVISPEFMRNNKPCGVLVKDDETISIMINEEDHIRIQAISPGDNIGEAFDLADKIDNLIEESVEYAFSEKYGYLTSCPTNVGTGLRASYMMHLPQLEKTGQMRSLVQAISKFGITVRGIYGEGSDAMGSIYQVSNQVTLGQSEHDIIDNLKRVAATIVQREAELEKNEYKEASDDIEDRVWRSYGILKTARKISGKEAMHLFSNIMEGKNMGVAGLPKLKVQLVELMINIQPASIQVSHKTDMTPLERDKYRAEYIRNTIE</sequence>
<evidence type="ECO:0000256" key="4">
    <source>
        <dbReference type="ARBA" id="ARBA00022840"/>
    </source>
</evidence>
<dbReference type="PROSITE" id="PS00112">
    <property type="entry name" value="PHOSPHAGEN_KINASE"/>
    <property type="match status" value="1"/>
</dbReference>
<comment type="caution">
    <text evidence="7">The sequence shown here is derived from an EMBL/GenBank/DDBJ whole genome shotgun (WGS) entry which is preliminary data.</text>
</comment>
<dbReference type="InterPro" id="IPR014746">
    <property type="entry name" value="Gln_synth/guanido_kin_cat_dom"/>
</dbReference>
<dbReference type="PANTHER" id="PTHR11547">
    <property type="entry name" value="ARGININE OR CREATINE KINASE"/>
    <property type="match status" value="1"/>
</dbReference>
<keyword evidence="4" id="KW-0067">ATP-binding</keyword>
<keyword evidence="2" id="KW-0547">Nucleotide-binding</keyword>
<name>A0A644Z7I5_9ZZZZ</name>
<dbReference type="InterPro" id="IPR000749">
    <property type="entry name" value="ATP-guanido_PTrfase"/>
</dbReference>
<proteinExistence type="inferred from homology"/>
<evidence type="ECO:0000256" key="2">
    <source>
        <dbReference type="ARBA" id="ARBA00022741"/>
    </source>
</evidence>
<dbReference type="Pfam" id="PF00217">
    <property type="entry name" value="ATP-gua_Ptrans"/>
    <property type="match status" value="1"/>
</dbReference>
<dbReference type="InterPro" id="IPR022415">
    <property type="entry name" value="ATP-guanido_PTrfase_AS"/>
</dbReference>
<protein>
    <submittedName>
        <fullName evidence="7">Protein-arginine kinase</fullName>
        <ecNumber evidence="7">2.7.14.1</ecNumber>
    </submittedName>
</protein>
<keyword evidence="1 7" id="KW-0808">Transferase</keyword>
<dbReference type="HAMAP" id="MF_00602">
    <property type="entry name" value="Prot_Arg_kinase"/>
    <property type="match status" value="1"/>
</dbReference>
<dbReference type="PROSITE" id="PS51510">
    <property type="entry name" value="PHOSPHAGEN_KINASE_C"/>
    <property type="match status" value="1"/>
</dbReference>
<organism evidence="7">
    <name type="scientific">bioreactor metagenome</name>
    <dbReference type="NCBI Taxonomy" id="1076179"/>
    <lineage>
        <taxon>unclassified sequences</taxon>
        <taxon>metagenomes</taxon>
        <taxon>ecological metagenomes</taxon>
    </lineage>
</organism>
<keyword evidence="3 7" id="KW-0418">Kinase</keyword>
<dbReference type="InterPro" id="IPR023660">
    <property type="entry name" value="Arg_Kinase"/>
</dbReference>
<evidence type="ECO:0000256" key="1">
    <source>
        <dbReference type="ARBA" id="ARBA00022679"/>
    </source>
</evidence>
<dbReference type="GO" id="GO:0005524">
    <property type="term" value="F:ATP binding"/>
    <property type="evidence" value="ECO:0007669"/>
    <property type="project" value="UniProtKB-KW"/>
</dbReference>
<evidence type="ECO:0000259" key="6">
    <source>
        <dbReference type="PROSITE" id="PS51510"/>
    </source>
</evidence>
<dbReference type="GO" id="GO:1990424">
    <property type="term" value="F:protein arginine kinase activity"/>
    <property type="evidence" value="ECO:0007669"/>
    <property type="project" value="UniProtKB-EC"/>
</dbReference>
<dbReference type="GO" id="GO:0005615">
    <property type="term" value="C:extracellular space"/>
    <property type="evidence" value="ECO:0007669"/>
    <property type="project" value="TreeGrafter"/>
</dbReference>
<dbReference type="CDD" id="cd07930">
    <property type="entry name" value="bacterial_phosphagen_kinase"/>
    <property type="match status" value="1"/>
</dbReference>
<dbReference type="EC" id="2.7.14.1" evidence="7"/>
<keyword evidence="5" id="KW-0175">Coiled coil</keyword>
<dbReference type="SUPFAM" id="SSF55931">
    <property type="entry name" value="Glutamine synthetase/guanido kinase"/>
    <property type="match status" value="1"/>
</dbReference>
<dbReference type="GO" id="GO:0004111">
    <property type="term" value="F:creatine kinase activity"/>
    <property type="evidence" value="ECO:0007669"/>
    <property type="project" value="InterPro"/>
</dbReference>
<feature type="coiled-coil region" evidence="5">
    <location>
        <begin position="228"/>
        <end position="260"/>
    </location>
</feature>
<dbReference type="PANTHER" id="PTHR11547:SF38">
    <property type="entry name" value="ARGININE KINASE 1-RELATED"/>
    <property type="match status" value="1"/>
</dbReference>
<dbReference type="NCBIfam" id="NF002194">
    <property type="entry name" value="PRK01059.1-4"/>
    <property type="match status" value="1"/>
</dbReference>
<dbReference type="Gene3D" id="3.30.590.10">
    <property type="entry name" value="Glutamine synthetase/guanido kinase, catalytic domain"/>
    <property type="match status" value="1"/>
</dbReference>
<gene>
    <name evidence="7" type="primary">mcsB_6</name>
    <name evidence="7" type="ORF">SDC9_82843</name>
</gene>
<feature type="domain" description="Phosphagen kinase C-terminal" evidence="6">
    <location>
        <begin position="14"/>
        <end position="245"/>
    </location>
</feature>